<dbReference type="EMBL" id="ASSY01000008">
    <property type="protein sequence ID" value="EOS51109.1"/>
    <property type="molecule type" value="Genomic_DNA"/>
</dbReference>
<dbReference type="OrthoDB" id="9767864at2"/>
<evidence type="ECO:0008006" key="3">
    <source>
        <dbReference type="Google" id="ProtNLM"/>
    </source>
</evidence>
<dbReference type="GeneID" id="82191008"/>
<protein>
    <recommendedName>
        <fullName evidence="3">Tail sheath protein subtilisin-like domain-containing protein</fullName>
    </recommendedName>
</protein>
<gene>
    <name evidence="1" type="ORF">C811_01527</name>
</gene>
<dbReference type="Proteomes" id="UP000014204">
    <property type="component" value="Unassembled WGS sequence"/>
</dbReference>
<dbReference type="HOGENOM" id="CLU_045095_0_0_11"/>
<proteinExistence type="predicted"/>
<dbReference type="AlphaFoldDB" id="R9KX22"/>
<evidence type="ECO:0000313" key="1">
    <source>
        <dbReference type="EMBL" id="EOS51109.1"/>
    </source>
</evidence>
<name>R9KX22_9ACTN</name>
<dbReference type="PATRIC" id="fig|1235794.3.peg.1514"/>
<dbReference type="RefSeq" id="WP_016309727.1">
    <property type="nucleotide sequence ID" value="NZ_KE159646.1"/>
</dbReference>
<dbReference type="PANTHER" id="PTHR35861">
    <property type="match status" value="1"/>
</dbReference>
<dbReference type="InterPro" id="IPR052042">
    <property type="entry name" value="Tail_sheath_structural"/>
</dbReference>
<keyword evidence="2" id="KW-1185">Reference proteome</keyword>
<sequence>MAEYKHGVYGNLSDSVVESMVTVSTVPVYFGTAPVNLVRGYAEADIVNAPVRLTSLSDARARMGDSSDWEAFTLCEAIAAHYNTTAEAVGPIYFVNVLDPDKHRAKKETVEVIGLVNGTASFATDRAILDTITIAAEGADEGAQPYAEGADYTLAYNHNAGKVVITAKEGGAMADGNIAVSFFEVTPEAITSEDIIGYTSDDGQYFGIDALQLLYQEQFVVPNLLAAPGWTDDPEVYSRLVKVAQKINGHWDAFVVADLPLQDGKSAVDTIDKAIAWKDDNAYDSERSAVCWPQVSDYTGRVFHLSTLYVVESLRADNDNDGVPFESCSNKAIPVCRQHFGDGVPNRGFDQVRANGLNERGITTAIGWAGEWVLWGPHTAAYRFGSTTMDARSIFATAIRMLFHITNYFQLEWATTIDEPMTRALQDRIINREQAKLDGYVTQGALLGKPTVVFDQANNPDSSIMEGDFRWDISVTPTPPLKSASVYVAYTDEGFSAYFEDGE</sequence>
<reference evidence="1 2" key="1">
    <citation type="submission" date="2013-04" db="EMBL/GenBank/DDBJ databases">
        <title>The Genome Sequence of Enterorhabdus caecimuris B7.</title>
        <authorList>
            <consortium name="The Broad Institute Genomics Platform"/>
            <consortium name="The Broad Institute Genome Sequencing Center for Infectious Disease"/>
            <person name="Earl A."/>
            <person name="Xavier R."/>
            <person name="Elson C."/>
            <person name="Duck W."/>
            <person name="Walker B."/>
            <person name="Young S."/>
            <person name="Zeng Q."/>
            <person name="Gargeya S."/>
            <person name="Fitzgerald M."/>
            <person name="Haas B."/>
            <person name="Abouelleil A."/>
            <person name="Allen A.W."/>
            <person name="Alvarado L."/>
            <person name="Arachchi H.M."/>
            <person name="Berlin A.M."/>
            <person name="Chapman S.B."/>
            <person name="Gainer-Dewar J."/>
            <person name="Goldberg J."/>
            <person name="Griggs A."/>
            <person name="Gujja S."/>
            <person name="Hansen M."/>
            <person name="Howarth C."/>
            <person name="Imamovic A."/>
            <person name="Ireland A."/>
            <person name="Larimer J."/>
            <person name="McCowan C."/>
            <person name="Murphy C."/>
            <person name="Pearson M."/>
            <person name="Poon T.W."/>
            <person name="Priest M."/>
            <person name="Roberts A."/>
            <person name="Saif S."/>
            <person name="Shea T."/>
            <person name="Sisk P."/>
            <person name="Sykes S."/>
            <person name="Wortman J."/>
            <person name="Nusbaum C."/>
            <person name="Birren B."/>
        </authorList>
    </citation>
    <scope>NUCLEOTIDE SEQUENCE [LARGE SCALE GENOMIC DNA]</scope>
    <source>
        <strain evidence="1 2">B7</strain>
    </source>
</reference>
<comment type="caution">
    <text evidence="1">The sequence shown here is derived from an EMBL/GenBank/DDBJ whole genome shotgun (WGS) entry which is preliminary data.</text>
</comment>
<dbReference type="PANTHER" id="PTHR35861:SF2">
    <property type="entry name" value="FELS-2 PROPHAGE PROTEIN"/>
    <property type="match status" value="1"/>
</dbReference>
<accession>R9KX22</accession>
<evidence type="ECO:0000313" key="2">
    <source>
        <dbReference type="Proteomes" id="UP000014204"/>
    </source>
</evidence>
<organism evidence="1 2">
    <name type="scientific">Adlercreutzia caecimuris B7</name>
    <dbReference type="NCBI Taxonomy" id="1235794"/>
    <lineage>
        <taxon>Bacteria</taxon>
        <taxon>Bacillati</taxon>
        <taxon>Actinomycetota</taxon>
        <taxon>Coriobacteriia</taxon>
        <taxon>Eggerthellales</taxon>
        <taxon>Eggerthellaceae</taxon>
        <taxon>Adlercreutzia</taxon>
    </lineage>
</organism>
<dbReference type="eggNOG" id="COG3497">
    <property type="taxonomic scope" value="Bacteria"/>
</dbReference>
<dbReference type="STRING" id="1235794.C811_01527"/>